<reference evidence="3 4" key="1">
    <citation type="submission" date="2022-03" db="EMBL/GenBank/DDBJ databases">
        <title>Sinomonas sp. isolated from a soil.</title>
        <authorList>
            <person name="Han J."/>
            <person name="Kim D.-U."/>
        </authorList>
    </citation>
    <scope>NUCLEOTIDE SEQUENCE [LARGE SCALE GENOMIC DNA]</scope>
    <source>
        <strain evidence="3 4">5-5</strain>
    </source>
</reference>
<feature type="transmembrane region" description="Helical" evidence="1">
    <location>
        <begin position="16"/>
        <end position="36"/>
    </location>
</feature>
<name>A0ABS9TY26_9MICC</name>
<evidence type="ECO:0000256" key="1">
    <source>
        <dbReference type="SAM" id="Phobius"/>
    </source>
</evidence>
<keyword evidence="1" id="KW-0812">Transmembrane</keyword>
<feature type="domain" description="Putative Flp pilus-assembly TadG-like N-terminal" evidence="2">
    <location>
        <begin position="15"/>
        <end position="57"/>
    </location>
</feature>
<keyword evidence="4" id="KW-1185">Reference proteome</keyword>
<dbReference type="RefSeq" id="WP_241052254.1">
    <property type="nucleotide sequence ID" value="NZ_JAKZBV010000001.1"/>
</dbReference>
<evidence type="ECO:0000313" key="3">
    <source>
        <dbReference type="EMBL" id="MCH6469357.1"/>
    </source>
</evidence>
<dbReference type="InterPro" id="IPR028087">
    <property type="entry name" value="Tad_N"/>
</dbReference>
<keyword evidence="1" id="KW-1133">Transmembrane helix</keyword>
<proteinExistence type="predicted"/>
<gene>
    <name evidence="3" type="ORF">L0M17_05025</name>
</gene>
<dbReference type="Proteomes" id="UP001202922">
    <property type="component" value="Unassembled WGS sequence"/>
</dbReference>
<sequence>MIKVLIKSRKDSERGAIAIITVIIIMALIGFGAVAVDVGQVYAERAQLQNGADSAALGIAQQCYKAGGCSAADGMSWAQPLVNGNANDGATTVKAVDLSVANQVTVTTTTLDGSTNAGFLTPLLRQAVGGGPISVAAQATAKWGPPGGGSGFPLALSNACFDLSSGSASGQMQVFSYKPGNGPAATPTDTCTNASGQSTTGGWGWLQDSGTCSVTTSAGGTVGSNTGISPNYSGCTSVLQGWINTLSSGGKVEVQFPVFSQSAYNGNNAVYTILGYATLEVIGWQFSATGNGNIPYWYNSNPPTGYPTLACSGGSNRCIIGQFVRFDASVQSSGNSGQDFGTSAFYLTK</sequence>
<keyword evidence="1" id="KW-0472">Membrane</keyword>
<dbReference type="EMBL" id="JAKZBV010000001">
    <property type="protein sequence ID" value="MCH6469357.1"/>
    <property type="molecule type" value="Genomic_DNA"/>
</dbReference>
<evidence type="ECO:0000313" key="4">
    <source>
        <dbReference type="Proteomes" id="UP001202922"/>
    </source>
</evidence>
<organism evidence="3 4">
    <name type="scientific">Sinomonas terrae</name>
    <dbReference type="NCBI Taxonomy" id="2908838"/>
    <lineage>
        <taxon>Bacteria</taxon>
        <taxon>Bacillati</taxon>
        <taxon>Actinomycetota</taxon>
        <taxon>Actinomycetes</taxon>
        <taxon>Micrococcales</taxon>
        <taxon>Micrococcaceae</taxon>
        <taxon>Sinomonas</taxon>
    </lineage>
</organism>
<evidence type="ECO:0000259" key="2">
    <source>
        <dbReference type="Pfam" id="PF13400"/>
    </source>
</evidence>
<comment type="caution">
    <text evidence="3">The sequence shown here is derived from an EMBL/GenBank/DDBJ whole genome shotgun (WGS) entry which is preliminary data.</text>
</comment>
<dbReference type="Pfam" id="PF13400">
    <property type="entry name" value="Tad"/>
    <property type="match status" value="1"/>
</dbReference>
<protein>
    <submittedName>
        <fullName evidence="3">Tad domain-containing protein</fullName>
    </submittedName>
</protein>
<accession>A0ABS9TY26</accession>